<evidence type="ECO:0000256" key="2">
    <source>
        <dbReference type="ARBA" id="ARBA00022840"/>
    </source>
</evidence>
<dbReference type="Gene3D" id="3.30.420.40">
    <property type="match status" value="1"/>
</dbReference>
<organism evidence="3 4">
    <name type="scientific">Rickettsia argasii T170-B</name>
    <dbReference type="NCBI Taxonomy" id="1268837"/>
    <lineage>
        <taxon>Bacteria</taxon>
        <taxon>Pseudomonadati</taxon>
        <taxon>Pseudomonadota</taxon>
        <taxon>Alphaproteobacteria</taxon>
        <taxon>Rickettsiales</taxon>
        <taxon>Rickettsiaceae</taxon>
        <taxon>Rickettsieae</taxon>
        <taxon>Rickettsia</taxon>
        <taxon>spotted fever group</taxon>
    </lineage>
</organism>
<dbReference type="InterPro" id="IPR013126">
    <property type="entry name" value="Hsp_70_fam"/>
</dbReference>
<dbReference type="InterPro" id="IPR043129">
    <property type="entry name" value="ATPase_NBD"/>
</dbReference>
<protein>
    <submittedName>
        <fullName evidence="3">Hsp70 family protein</fullName>
    </submittedName>
</protein>
<evidence type="ECO:0000313" key="3">
    <source>
        <dbReference type="EMBL" id="KJW05357.1"/>
    </source>
</evidence>
<dbReference type="GO" id="GO:0140662">
    <property type="term" value="F:ATP-dependent protein folding chaperone"/>
    <property type="evidence" value="ECO:0007669"/>
    <property type="project" value="InterPro"/>
</dbReference>
<name>A0A0F3RGU5_9RICK</name>
<evidence type="ECO:0000256" key="1">
    <source>
        <dbReference type="ARBA" id="ARBA00022741"/>
    </source>
</evidence>
<gene>
    <name evidence="3" type="ORF">RAT170B_0171</name>
</gene>
<dbReference type="EMBL" id="LAOQ01000001">
    <property type="protein sequence ID" value="KJW05357.1"/>
    <property type="molecule type" value="Genomic_DNA"/>
</dbReference>
<reference evidence="3 4" key="1">
    <citation type="submission" date="2015-01" db="EMBL/GenBank/DDBJ databases">
        <title>Genome Sequencing of Rickettsiales /home/snadendla/prok_pipe/test/illegal_ec_num.txt.</title>
        <authorList>
            <person name="Daugherty S.C."/>
            <person name="Su Q."/>
            <person name="Abolude K."/>
            <person name="Beier-Sexton M."/>
            <person name="Carlyon J.A."/>
            <person name="Carter R."/>
            <person name="Day N.P."/>
            <person name="Dumler S.J."/>
            <person name="Dyachenko V."/>
            <person name="Godinez A."/>
            <person name="Kurtti T.J."/>
            <person name="Lichay M."/>
            <person name="Mullins K.E."/>
            <person name="Ott S."/>
            <person name="Pappas-Brown V."/>
            <person name="Paris D.H."/>
            <person name="Patel P."/>
            <person name="Richards A.L."/>
            <person name="Sadzewicz L."/>
            <person name="Sears K."/>
            <person name="Seidman D."/>
            <person name="Sengamalay N."/>
            <person name="Stenos J."/>
            <person name="Tallon L.J."/>
            <person name="Vincent G."/>
            <person name="Fraser C.M."/>
            <person name="Munderloh U."/>
            <person name="Dunning-Hotopp J.C."/>
        </authorList>
    </citation>
    <scope>NUCLEOTIDE SEQUENCE [LARGE SCALE GENOMIC DNA]</scope>
    <source>
        <strain evidence="3 4">T170-B</strain>
    </source>
</reference>
<comment type="caution">
    <text evidence="3">The sequence shown here is derived from an EMBL/GenBank/DDBJ whole genome shotgun (WGS) entry which is preliminary data.</text>
</comment>
<dbReference type="AlphaFoldDB" id="A0A0F3RGU5"/>
<keyword evidence="2" id="KW-0067">ATP-binding</keyword>
<dbReference type="GO" id="GO:0005524">
    <property type="term" value="F:ATP binding"/>
    <property type="evidence" value="ECO:0007669"/>
    <property type="project" value="UniProtKB-KW"/>
</dbReference>
<dbReference type="Pfam" id="PF00012">
    <property type="entry name" value="HSP70"/>
    <property type="match status" value="1"/>
</dbReference>
<proteinExistence type="predicted"/>
<dbReference type="SUPFAM" id="SSF53067">
    <property type="entry name" value="Actin-like ATPase domain"/>
    <property type="match status" value="1"/>
</dbReference>
<keyword evidence="4" id="KW-1185">Reference proteome</keyword>
<dbReference type="Proteomes" id="UP000033736">
    <property type="component" value="Unassembled WGS sequence"/>
</dbReference>
<sequence length="65" mass="7257">MQIIEIREPEQADFKQARQIAVGIDFGTTNSLIAIAANRKVKVIKSIDDKELIPTTIDFTSNNLL</sequence>
<dbReference type="PATRIC" id="fig|1268837.3.peg.174"/>
<keyword evidence="1" id="KW-0547">Nucleotide-binding</keyword>
<accession>A0A0F3RGU5</accession>
<evidence type="ECO:0000313" key="4">
    <source>
        <dbReference type="Proteomes" id="UP000033736"/>
    </source>
</evidence>